<proteinExistence type="predicted"/>
<dbReference type="InterPro" id="IPR036412">
    <property type="entry name" value="HAD-like_sf"/>
</dbReference>
<dbReference type="InterPro" id="IPR006439">
    <property type="entry name" value="HAD-SF_hydro_IA"/>
</dbReference>
<dbReference type="NCBIfam" id="TIGR01509">
    <property type="entry name" value="HAD-SF-IA-v3"/>
    <property type="match status" value="1"/>
</dbReference>
<dbReference type="InterPro" id="IPR023214">
    <property type="entry name" value="HAD_sf"/>
</dbReference>
<keyword evidence="3" id="KW-1185">Reference proteome</keyword>
<dbReference type="CDD" id="cd07505">
    <property type="entry name" value="HAD_BPGM-like"/>
    <property type="match status" value="1"/>
</dbReference>
<dbReference type="SUPFAM" id="SSF56784">
    <property type="entry name" value="HAD-like"/>
    <property type="match status" value="1"/>
</dbReference>
<feature type="compositionally biased region" description="Basic and acidic residues" evidence="1">
    <location>
        <begin position="94"/>
        <end position="105"/>
    </location>
</feature>
<dbReference type="Gene3D" id="3.40.50.1000">
    <property type="entry name" value="HAD superfamily/HAD-like"/>
    <property type="match status" value="1"/>
</dbReference>
<evidence type="ECO:0008006" key="4">
    <source>
        <dbReference type="Google" id="ProtNLM"/>
    </source>
</evidence>
<dbReference type="Proteomes" id="UP000005714">
    <property type="component" value="Unassembled WGS sequence"/>
</dbReference>
<dbReference type="EMBL" id="ADNU01000029">
    <property type="protein sequence ID" value="EFG47696.1"/>
    <property type="molecule type" value="Genomic_DNA"/>
</dbReference>
<comment type="caution">
    <text evidence="2">The sequence shown here is derived from an EMBL/GenBank/DDBJ whole genome shotgun (WGS) entry which is preliminary data.</text>
</comment>
<dbReference type="PANTHER" id="PTHR43481:SF4">
    <property type="entry name" value="GLYCEROL-1-PHOSPHATE PHOSPHOHYDROLASE 1-RELATED"/>
    <property type="match status" value="1"/>
</dbReference>
<gene>
    <name evidence="2" type="ORF">HMPREF0183_1029</name>
</gene>
<evidence type="ECO:0000313" key="3">
    <source>
        <dbReference type="Proteomes" id="UP000005714"/>
    </source>
</evidence>
<sequence>MGSRDCSPRMVMEARLCGAGLPIPAVTICVEDVIEGKPSPGGFLAAARRLAVDPRHCLGFEDSTAGFQVLTEAGINQGHSRHNGTRQGRYRVRSRPDRARPPIRT</sequence>
<dbReference type="eggNOG" id="COG0637">
    <property type="taxonomic scope" value="Bacteria"/>
</dbReference>
<evidence type="ECO:0000313" key="2">
    <source>
        <dbReference type="EMBL" id="EFG47696.1"/>
    </source>
</evidence>
<dbReference type="AlphaFoldDB" id="D4YM69"/>
<dbReference type="InterPro" id="IPR051806">
    <property type="entry name" value="HAD-like_SPP"/>
</dbReference>
<accession>D4YM69</accession>
<dbReference type="STRING" id="585530.HMPREF0183_1029"/>
<dbReference type="Pfam" id="PF00702">
    <property type="entry name" value="Hydrolase"/>
    <property type="match status" value="1"/>
</dbReference>
<organism evidence="2 3">
    <name type="scientific">Brevibacterium mcbrellneri ATCC 49030</name>
    <dbReference type="NCBI Taxonomy" id="585530"/>
    <lineage>
        <taxon>Bacteria</taxon>
        <taxon>Bacillati</taxon>
        <taxon>Actinomycetota</taxon>
        <taxon>Actinomycetes</taxon>
        <taxon>Micrococcales</taxon>
        <taxon>Brevibacteriaceae</taxon>
        <taxon>Brevibacterium</taxon>
    </lineage>
</organism>
<dbReference type="PANTHER" id="PTHR43481">
    <property type="entry name" value="FRUCTOSE-1-PHOSPHATE PHOSPHATASE"/>
    <property type="match status" value="1"/>
</dbReference>
<protein>
    <recommendedName>
        <fullName evidence="4">HAD hydrolase, family IA, variant 3</fullName>
    </recommendedName>
</protein>
<feature type="region of interest" description="Disordered" evidence="1">
    <location>
        <begin position="75"/>
        <end position="105"/>
    </location>
</feature>
<dbReference type="GO" id="GO:0050308">
    <property type="term" value="F:sugar-phosphatase activity"/>
    <property type="evidence" value="ECO:0007669"/>
    <property type="project" value="TreeGrafter"/>
</dbReference>
<evidence type="ECO:0000256" key="1">
    <source>
        <dbReference type="SAM" id="MobiDB-lite"/>
    </source>
</evidence>
<reference evidence="2 3" key="1">
    <citation type="submission" date="2010-04" db="EMBL/GenBank/DDBJ databases">
        <authorList>
            <person name="Qin X."/>
            <person name="Bachman B."/>
            <person name="Battles P."/>
            <person name="Bell A."/>
            <person name="Bess C."/>
            <person name="Bickham C."/>
            <person name="Chaboub L."/>
            <person name="Chen D."/>
            <person name="Coyle M."/>
            <person name="Deiros D.R."/>
            <person name="Dinh H."/>
            <person name="Forbes L."/>
            <person name="Fowler G."/>
            <person name="Francisco L."/>
            <person name="Fu Q."/>
            <person name="Gubbala S."/>
            <person name="Hale W."/>
            <person name="Han Y."/>
            <person name="Hemphill L."/>
            <person name="Highlander S.K."/>
            <person name="Hirani K."/>
            <person name="Hogues M."/>
            <person name="Jackson L."/>
            <person name="Jakkamsetti A."/>
            <person name="Javaid M."/>
            <person name="Jiang H."/>
            <person name="Korchina V."/>
            <person name="Kovar C."/>
            <person name="Lara F."/>
            <person name="Lee S."/>
            <person name="Mata R."/>
            <person name="Mathew T."/>
            <person name="Moen C."/>
            <person name="Morales K."/>
            <person name="Munidasa M."/>
            <person name="Nazareth L."/>
            <person name="Ngo R."/>
            <person name="Nguyen L."/>
            <person name="Okwuonu G."/>
            <person name="Ongeri F."/>
            <person name="Patil S."/>
            <person name="Petrosino J."/>
            <person name="Pham C."/>
            <person name="Pham P."/>
            <person name="Pu L.-L."/>
            <person name="Puazo M."/>
            <person name="Raj R."/>
            <person name="Reid J."/>
            <person name="Rouhana J."/>
            <person name="Saada N."/>
            <person name="Shang Y."/>
            <person name="Simmons D."/>
            <person name="Thornton R."/>
            <person name="Warren J."/>
            <person name="Weissenberger G."/>
            <person name="Zhang J."/>
            <person name="Zhang L."/>
            <person name="Zhou C."/>
            <person name="Zhu D."/>
            <person name="Muzny D."/>
            <person name="Worley K."/>
            <person name="Gibbs R."/>
        </authorList>
    </citation>
    <scope>NUCLEOTIDE SEQUENCE [LARGE SCALE GENOMIC DNA]</scope>
    <source>
        <strain evidence="2 3">ATCC 49030</strain>
    </source>
</reference>
<feature type="compositionally biased region" description="Basic residues" evidence="1">
    <location>
        <begin position="79"/>
        <end position="93"/>
    </location>
</feature>
<name>D4YM69_9MICO</name>